<dbReference type="Proteomes" id="UP001164929">
    <property type="component" value="Chromosome 12"/>
</dbReference>
<accession>A0AAD6M4H4</accession>
<dbReference type="EMBL" id="JAQIZT010000012">
    <property type="protein sequence ID" value="KAJ6978254.1"/>
    <property type="molecule type" value="Genomic_DNA"/>
</dbReference>
<evidence type="ECO:0000313" key="2">
    <source>
        <dbReference type="Proteomes" id="UP001164929"/>
    </source>
</evidence>
<dbReference type="AlphaFoldDB" id="A0AAD6M4H4"/>
<comment type="caution">
    <text evidence="1">The sequence shown here is derived from an EMBL/GenBank/DDBJ whole genome shotgun (WGS) entry which is preliminary data.</text>
</comment>
<keyword evidence="2" id="KW-1185">Reference proteome</keyword>
<reference evidence="1" key="1">
    <citation type="journal article" date="2023" name="Mol. Ecol. Resour.">
        <title>Chromosome-level genome assembly of a triploid poplar Populus alba 'Berolinensis'.</title>
        <authorList>
            <person name="Chen S."/>
            <person name="Yu Y."/>
            <person name="Wang X."/>
            <person name="Wang S."/>
            <person name="Zhang T."/>
            <person name="Zhou Y."/>
            <person name="He R."/>
            <person name="Meng N."/>
            <person name="Wang Y."/>
            <person name="Liu W."/>
            <person name="Liu Z."/>
            <person name="Liu J."/>
            <person name="Guo Q."/>
            <person name="Huang H."/>
            <person name="Sederoff R.R."/>
            <person name="Wang G."/>
            <person name="Qu G."/>
            <person name="Chen S."/>
        </authorList>
    </citation>
    <scope>NUCLEOTIDE SEQUENCE</scope>
    <source>
        <strain evidence="1">SC-2020</strain>
    </source>
</reference>
<evidence type="ECO:0000313" key="1">
    <source>
        <dbReference type="EMBL" id="KAJ6978254.1"/>
    </source>
</evidence>
<proteinExistence type="predicted"/>
<protein>
    <submittedName>
        <fullName evidence="1">Uncharacterized protein</fullName>
    </submittedName>
</protein>
<organism evidence="1 2">
    <name type="scientific">Populus alba x Populus x berolinensis</name>
    <dbReference type="NCBI Taxonomy" id="444605"/>
    <lineage>
        <taxon>Eukaryota</taxon>
        <taxon>Viridiplantae</taxon>
        <taxon>Streptophyta</taxon>
        <taxon>Embryophyta</taxon>
        <taxon>Tracheophyta</taxon>
        <taxon>Spermatophyta</taxon>
        <taxon>Magnoliopsida</taxon>
        <taxon>eudicotyledons</taxon>
        <taxon>Gunneridae</taxon>
        <taxon>Pentapetalae</taxon>
        <taxon>rosids</taxon>
        <taxon>fabids</taxon>
        <taxon>Malpighiales</taxon>
        <taxon>Salicaceae</taxon>
        <taxon>Saliceae</taxon>
        <taxon>Populus</taxon>
    </lineage>
</organism>
<gene>
    <name evidence="1" type="ORF">NC653_029981</name>
</gene>
<name>A0AAD6M4H4_9ROSI</name>
<sequence length="63" mass="7489">MYVLIYSFGRRQSLDSVSMQKMDQFASLLPVNVKVFPTPQIKVFIFQLQYIVYFSREIMNDNC</sequence>